<organism evidence="12 13">
    <name type="scientific">Clostridium neonatale</name>
    <dbReference type="NCBI Taxonomy" id="137838"/>
    <lineage>
        <taxon>Bacteria</taxon>
        <taxon>Bacillati</taxon>
        <taxon>Bacillota</taxon>
        <taxon>Clostridia</taxon>
        <taxon>Eubacteriales</taxon>
        <taxon>Clostridiaceae</taxon>
        <taxon>Clostridium</taxon>
    </lineage>
</organism>
<feature type="compositionally biased region" description="Polar residues" evidence="7">
    <location>
        <begin position="1644"/>
        <end position="1667"/>
    </location>
</feature>
<feature type="transmembrane region" description="Helical" evidence="8">
    <location>
        <begin position="1712"/>
        <end position="1734"/>
    </location>
</feature>
<name>A0A2A7MFJ5_9CLOT</name>
<keyword evidence="8" id="KW-0812">Transmembrane</keyword>
<proteinExistence type="inferred from homology"/>
<dbReference type="Pfam" id="PF17961">
    <property type="entry name" value="Big_8"/>
    <property type="match status" value="1"/>
</dbReference>
<feature type="domain" description="SDR-like Ig" evidence="11">
    <location>
        <begin position="276"/>
        <end position="370"/>
    </location>
</feature>
<dbReference type="Gene3D" id="2.60.40.740">
    <property type="match status" value="5"/>
</dbReference>
<keyword evidence="8" id="KW-1133">Transmembrane helix</keyword>
<evidence type="ECO:0000256" key="6">
    <source>
        <dbReference type="ARBA" id="ARBA00023088"/>
    </source>
</evidence>
<comment type="similarity">
    <text evidence="2">Belongs to the serine-aspartate repeat-containing protein (SDr) family.</text>
</comment>
<comment type="subcellular location">
    <subcellularLocation>
        <location evidence="1">Secreted</location>
        <location evidence="1">Cell wall</location>
        <topology evidence="1">Peptidoglycan-anchor</topology>
    </subcellularLocation>
</comment>
<evidence type="ECO:0000256" key="8">
    <source>
        <dbReference type="SAM" id="Phobius"/>
    </source>
</evidence>
<dbReference type="InterPro" id="IPR041033">
    <property type="entry name" value="SpaA_PFL_dom_1"/>
</dbReference>
<dbReference type="Pfam" id="PF05737">
    <property type="entry name" value="Collagen_bind"/>
    <property type="match status" value="3"/>
</dbReference>
<evidence type="ECO:0000256" key="3">
    <source>
        <dbReference type="ARBA" id="ARBA00022512"/>
    </source>
</evidence>
<sequence>MFRNNNNVSRLINKEWGENMGDKKMILRTKRLQLKDSIKKAYMKRMISICLVVSFIIGFSLDLNVFAEDKNDFSKYVTSMNFYDGDNNEISDGSTISTSDKIKAEYNFTISSSDISNGNLILELPEELEVEKSNIEVESDGYIGTASNEKNKTIISLMENSQYNTTADEVTTSDGVTVNEDKKIKGKLELEMKFDAEKVEGLASKIVRLTQNGIEFEDFNIMKQPALLATNIDFPFITGVYLSDKPFNSSGIDITADNFETEYNDYYTNTLKDKELEKSSQMYVGYKFEIPDTVTVTEGQQFVMNIPNEFLKPSEDTIVLNDTDGNKVADVTYKNDNQIIITFTEFSEGHSDVTGYFWFGRSLNKDNIGNTNPVQIAFDIPKFGTKKYDLNFKQQPFEESDPIITKDGSYSAQDQVINWKLKVKAGNLDKKDVVINDVLNTKEHTFKNGSFKVDGISVGNPTITEDANSNTSTLEYTLDKITTGNPSPERTIEFQTIPVQSILESQGVKTNITNKASLEFENNNGTKEIVNSNDKTVTVINDFINKTGEYNPATKDILWTVKINNSKVNFNNPIITDTLQEGLFLDTDSVKLDNKDSVINTDFTYDSSSRLFTFNNSPEDNSAHTLTFVTKIDSDKLQQAFHTPITFNNKIDLSVNGLSYYYNAPGVGVGVDGNGEAISKRAVSYDKKTKRIKWEITVNTIGLNITDAKVTEAIGNNQKYVDPSAEIDGVAAKFDEITNTIYEISLGNITGSKVITLETELTNDNIIYGNGNASVYNSCNLTGSNIGIYTSNDVPQNVDSTLIRKSGKYNYANRHITWTIDVNKSETPIQDVKILDGILSGQEFLKDTFKVIRQSGNTDDTSITTNVGSKLIYTPKDSLELEKGGDLVYDFGNISDCYQITFDTQIPNDNEFDENKDKVVTNEANLTTSETSKEIKDSNTVTIKNYLVYKDSQYTQGNDFITWDIYINKNNIKLDGFKVIDDIKDGLQVDMDSIKLYEVELTGDDYKTINNKIEVSASNYTSNYSADTRKLEVNYSPSTTKSYLLEFDTIAKSSGSFSNSVSLDGNSTLYTSEKTGINVSFSDDIYGGGASGTSGSVIITKVDKDDNNKKLDGAVFELIKDEKVVQTSEPTVNGVTKFTRLKFGVDYHIKEIKAPKGYVLDGTKDTLVNIKKDTTIPANNVKKINIINEKIKKDIKFKKEDSDGQPIKGTEFKLYLASDTFFSDPKGTAVSDENGFVLFKDIAVDPSKSVEYEIKETKTPTGYVTYADKITATIAPDGNNDYVVNVTPSEVVNKFIQKNIKLLKTSADGAKLKGATFMLYKNGDETIPVGDPAYSDENGIVEFKDVDYGDYVIKETQAPNGFDPSADSIVVNKSDFETADAFFDKGTVVNTKTKPQKIIEFYKESDGGTTLKDAIFSIYKETDTDFKSPVSITGSDSTGLVRFTNIKAGDYKIKETKAPKGYELSDTVISIKESDFEVAGEVIKTNPYKIVNKEIIKTIELYKQDINGNPLKDAIFSLYKLEDVNFENPISSAVSDDNGIVKFINVKAGNYKIKETKAPEGYKLSEEVINITIDEFNGTDDVIRTSPYEFINKLIPTNGGGSGGGGGSSSSSKKHKDDKDEEEIITTDPEEKTEIDNNTKVEQENNQNTGNNFLNATEGSPSGSQYTLYDKNGNEISAGVDTNGTNGTNYTSGEEKIKAKSKKEKLPQAGRFIDSTVLIISGLILIILGFAYNLKRKKSVKF</sequence>
<evidence type="ECO:0000256" key="1">
    <source>
        <dbReference type="ARBA" id="ARBA00004168"/>
    </source>
</evidence>
<dbReference type="SUPFAM" id="SSF49478">
    <property type="entry name" value="Cna protein B-type domain"/>
    <property type="match status" value="3"/>
</dbReference>
<evidence type="ECO:0000256" key="4">
    <source>
        <dbReference type="ARBA" id="ARBA00022525"/>
    </source>
</evidence>
<feature type="region of interest" description="Disordered" evidence="7">
    <location>
        <begin position="1594"/>
        <end position="1671"/>
    </location>
</feature>
<evidence type="ECO:0000256" key="2">
    <source>
        <dbReference type="ARBA" id="ARBA00007257"/>
    </source>
</evidence>
<evidence type="ECO:0000313" key="13">
    <source>
        <dbReference type="Proteomes" id="UP000220840"/>
    </source>
</evidence>
<feature type="compositionally biased region" description="Basic and acidic residues" evidence="7">
    <location>
        <begin position="1629"/>
        <end position="1643"/>
    </location>
</feature>
<keyword evidence="6" id="KW-0572">Peptidoglycan-anchor</keyword>
<keyword evidence="8" id="KW-0472">Membrane</keyword>
<gene>
    <name evidence="12" type="ORF">CQ394_14560</name>
</gene>
<accession>A0A2A7MFJ5</accession>
<keyword evidence="4" id="KW-0964">Secreted</keyword>
<protein>
    <submittedName>
        <fullName evidence="12">Uncharacterized protein</fullName>
    </submittedName>
</protein>
<dbReference type="SUPFAM" id="SSF49401">
    <property type="entry name" value="Bacterial adhesins"/>
    <property type="match status" value="6"/>
</dbReference>
<feature type="domain" description="SpaA-like prealbumin fold" evidence="10">
    <location>
        <begin position="1194"/>
        <end position="1281"/>
    </location>
</feature>
<comment type="caution">
    <text evidence="12">The sequence shown here is derived from an EMBL/GenBank/DDBJ whole genome shotgun (WGS) entry which is preliminary data.</text>
</comment>
<feature type="domain" description="SpaA-like prealbumin fold" evidence="10">
    <location>
        <begin position="1299"/>
        <end position="1372"/>
    </location>
</feature>
<dbReference type="GO" id="GO:0005518">
    <property type="term" value="F:collagen binding"/>
    <property type="evidence" value="ECO:0007669"/>
    <property type="project" value="InterPro"/>
</dbReference>
<evidence type="ECO:0000256" key="5">
    <source>
        <dbReference type="ARBA" id="ARBA00022729"/>
    </source>
</evidence>
<dbReference type="InterPro" id="IPR008966">
    <property type="entry name" value="Adhesion_dom_sf"/>
</dbReference>
<feature type="compositionally biased region" description="Gly residues" evidence="7">
    <location>
        <begin position="1598"/>
        <end position="1608"/>
    </location>
</feature>
<keyword evidence="13" id="KW-1185">Reference proteome</keyword>
<dbReference type="PANTHER" id="PTHR36108">
    <property type="entry name" value="COLOSSIN-B-RELATED"/>
    <property type="match status" value="1"/>
</dbReference>
<dbReference type="Proteomes" id="UP000220840">
    <property type="component" value="Unassembled WGS sequence"/>
</dbReference>
<dbReference type="InterPro" id="IPR008456">
    <property type="entry name" value="Collagen-bd_dom"/>
</dbReference>
<dbReference type="InterPro" id="IPR041171">
    <property type="entry name" value="SDR_Ig"/>
</dbReference>
<keyword evidence="3" id="KW-0134">Cell wall</keyword>
<feature type="domain" description="SpaA-like prealbumin fold" evidence="10">
    <location>
        <begin position="1498"/>
        <end position="1577"/>
    </location>
</feature>
<dbReference type="GO" id="GO:0007155">
    <property type="term" value="P:cell adhesion"/>
    <property type="evidence" value="ECO:0007669"/>
    <property type="project" value="InterPro"/>
</dbReference>
<dbReference type="Pfam" id="PF17802">
    <property type="entry name" value="SpaA"/>
    <property type="match status" value="5"/>
</dbReference>
<feature type="domain" description="SpaA-like prealbumin fold" evidence="10">
    <location>
        <begin position="1095"/>
        <end position="1176"/>
    </location>
</feature>
<evidence type="ECO:0000313" key="12">
    <source>
        <dbReference type="EMBL" id="PEG29868.1"/>
    </source>
</evidence>
<dbReference type="STRING" id="137838.GCA_001458595_01142"/>
<evidence type="ECO:0000259" key="9">
    <source>
        <dbReference type="Pfam" id="PF05737"/>
    </source>
</evidence>
<feature type="domain" description="Collagen binding" evidence="9">
    <location>
        <begin position="802"/>
        <end position="934"/>
    </location>
</feature>
<evidence type="ECO:0000256" key="7">
    <source>
        <dbReference type="SAM" id="MobiDB-lite"/>
    </source>
</evidence>
<dbReference type="InterPro" id="IPR013783">
    <property type="entry name" value="Ig-like_fold"/>
</dbReference>
<dbReference type="OrthoDB" id="3194789at2"/>
<evidence type="ECO:0000259" key="11">
    <source>
        <dbReference type="Pfam" id="PF17961"/>
    </source>
</evidence>
<feature type="domain" description="Collagen binding" evidence="9">
    <location>
        <begin position="949"/>
        <end position="1068"/>
    </location>
</feature>
<reference evidence="12 13" key="1">
    <citation type="submission" date="2017-10" db="EMBL/GenBank/DDBJ databases">
        <title>Effective Description of Clostridium neonatale sp. nov. linked to necrotizing enterocolitis in neonates and a clarification of species assignable to the genus Clostridium (Prazmowski 1880) emend. Lawson and Rainey 2016.</title>
        <authorList>
            <person name="Bernard K."/>
            <person name="Burdz T."/>
            <person name="Wiebe D."/>
            <person name="Balcewich B."/>
            <person name="Alfa M."/>
            <person name="Bernier A.-M."/>
        </authorList>
    </citation>
    <scope>NUCLEOTIDE SEQUENCE [LARGE SCALE GENOMIC DNA]</scope>
    <source>
        <strain evidence="12 13">LCDC99A005</strain>
    </source>
</reference>
<feature type="domain" description="SpaA-like prealbumin fold" evidence="10">
    <location>
        <begin position="1399"/>
        <end position="1474"/>
    </location>
</feature>
<dbReference type="EMBL" id="PDCJ01000002">
    <property type="protein sequence ID" value="PEG29868.1"/>
    <property type="molecule type" value="Genomic_DNA"/>
</dbReference>
<keyword evidence="5" id="KW-0732">Signal</keyword>
<dbReference type="InterPro" id="IPR011252">
    <property type="entry name" value="Fibrogen-bd_dom1"/>
</dbReference>
<dbReference type="Gene3D" id="2.60.40.10">
    <property type="entry name" value="Immunoglobulins"/>
    <property type="match status" value="5"/>
</dbReference>
<evidence type="ECO:0000259" key="10">
    <source>
        <dbReference type="Pfam" id="PF17802"/>
    </source>
</evidence>
<feature type="domain" description="Collagen binding" evidence="9">
    <location>
        <begin position="543"/>
        <end position="649"/>
    </location>
</feature>
<dbReference type="PANTHER" id="PTHR36108:SF13">
    <property type="entry name" value="COLOSSIN-B-RELATED"/>
    <property type="match status" value="1"/>
</dbReference>
<dbReference type="Gene3D" id="2.60.40.1280">
    <property type="match status" value="1"/>
</dbReference>